<accession>A0A8S2CZC6</accession>
<dbReference type="AlphaFoldDB" id="A0A8S2CZC6"/>
<sequence>MKAVLLTLMLDMKGLLHHFYSSYFLTFIPRVVSWTSRTKISNNNRRESMPIQHEYESEAHRIFRSYKSHTHQDQTTQSVHEVPGIVQPGSTGVLYVTDRAMKNGFTYGANDWANFGQGAPETGQIEGSSELLKSIDLQQYGDQIHEYAPTTGVKELRQAVATYYNDTFRNDNSELKPFTYENVCIVPGGRAGLTRIASVIGDAYTGYQLPDYTAYEQLLTIFRRIVPIPTHLDSEKQYKLMLTG</sequence>
<comment type="caution">
    <text evidence="7">The sequence shown here is derived from an EMBL/GenBank/DDBJ whole genome shotgun (WGS) entry which is preliminary data.</text>
</comment>
<dbReference type="InterPro" id="IPR015424">
    <property type="entry name" value="PyrdxlP-dep_Trfase"/>
</dbReference>
<dbReference type="Proteomes" id="UP000682733">
    <property type="component" value="Unassembled WGS sequence"/>
</dbReference>
<evidence type="ECO:0000256" key="5">
    <source>
        <dbReference type="ARBA" id="ARBA00022898"/>
    </source>
</evidence>
<dbReference type="SUPFAM" id="SSF53383">
    <property type="entry name" value="PLP-dependent transferases"/>
    <property type="match status" value="1"/>
</dbReference>
<proteinExistence type="inferred from homology"/>
<dbReference type="PANTHER" id="PTHR46383:SF1">
    <property type="entry name" value="ASPARTATE AMINOTRANSFERASE"/>
    <property type="match status" value="1"/>
</dbReference>
<organism evidence="7 9">
    <name type="scientific">Didymodactylos carnosus</name>
    <dbReference type="NCBI Taxonomy" id="1234261"/>
    <lineage>
        <taxon>Eukaryota</taxon>
        <taxon>Metazoa</taxon>
        <taxon>Spiralia</taxon>
        <taxon>Gnathifera</taxon>
        <taxon>Rotifera</taxon>
        <taxon>Eurotatoria</taxon>
        <taxon>Bdelloidea</taxon>
        <taxon>Philodinida</taxon>
        <taxon>Philodinidae</taxon>
        <taxon>Didymodactylos</taxon>
    </lineage>
</organism>
<keyword evidence="4" id="KW-0808">Transferase</keyword>
<evidence type="ECO:0000313" key="9">
    <source>
        <dbReference type="Proteomes" id="UP000677228"/>
    </source>
</evidence>
<protein>
    <recommendedName>
        <fullName evidence="6">Aminotransferase class I/classII large domain-containing protein</fullName>
    </recommendedName>
</protein>
<name>A0A8S2CZC6_9BILA</name>
<dbReference type="Gene3D" id="3.40.640.10">
    <property type="entry name" value="Type I PLP-dependent aspartate aminotransferase-like (Major domain)"/>
    <property type="match status" value="1"/>
</dbReference>
<dbReference type="EMBL" id="CAJOBA010001261">
    <property type="protein sequence ID" value="CAF3585535.1"/>
    <property type="molecule type" value="Genomic_DNA"/>
</dbReference>
<comment type="similarity">
    <text evidence="2">Belongs to the class-I pyridoxal-phosphate-dependent aminotransferase family.</text>
</comment>
<dbReference type="GO" id="GO:0030170">
    <property type="term" value="F:pyridoxal phosphate binding"/>
    <property type="evidence" value="ECO:0007669"/>
    <property type="project" value="InterPro"/>
</dbReference>
<keyword evidence="5" id="KW-0663">Pyridoxal phosphate</keyword>
<dbReference type="InterPro" id="IPR050596">
    <property type="entry name" value="AspAT/PAT-like"/>
</dbReference>
<evidence type="ECO:0000256" key="1">
    <source>
        <dbReference type="ARBA" id="ARBA00001933"/>
    </source>
</evidence>
<dbReference type="Pfam" id="PF00155">
    <property type="entry name" value="Aminotran_1_2"/>
    <property type="match status" value="1"/>
</dbReference>
<dbReference type="GO" id="GO:0006520">
    <property type="term" value="P:amino acid metabolic process"/>
    <property type="evidence" value="ECO:0007669"/>
    <property type="project" value="InterPro"/>
</dbReference>
<evidence type="ECO:0000313" key="8">
    <source>
        <dbReference type="EMBL" id="CAF3585535.1"/>
    </source>
</evidence>
<dbReference type="InterPro" id="IPR015421">
    <property type="entry name" value="PyrdxlP-dep_Trfase_major"/>
</dbReference>
<evidence type="ECO:0000256" key="2">
    <source>
        <dbReference type="ARBA" id="ARBA00007441"/>
    </source>
</evidence>
<dbReference type="Proteomes" id="UP000677228">
    <property type="component" value="Unassembled WGS sequence"/>
</dbReference>
<evidence type="ECO:0000256" key="4">
    <source>
        <dbReference type="ARBA" id="ARBA00022679"/>
    </source>
</evidence>
<reference evidence="7" key="1">
    <citation type="submission" date="2021-02" db="EMBL/GenBank/DDBJ databases">
        <authorList>
            <person name="Nowell W R."/>
        </authorList>
    </citation>
    <scope>NUCLEOTIDE SEQUENCE</scope>
</reference>
<keyword evidence="3" id="KW-0032">Aminotransferase</keyword>
<evidence type="ECO:0000313" key="7">
    <source>
        <dbReference type="EMBL" id="CAF0802135.1"/>
    </source>
</evidence>
<gene>
    <name evidence="7" type="ORF">OVA965_LOCUS4701</name>
    <name evidence="8" type="ORF">TMI583_LOCUS4699</name>
</gene>
<evidence type="ECO:0000256" key="3">
    <source>
        <dbReference type="ARBA" id="ARBA00022576"/>
    </source>
</evidence>
<evidence type="ECO:0000259" key="6">
    <source>
        <dbReference type="Pfam" id="PF00155"/>
    </source>
</evidence>
<feature type="domain" description="Aminotransferase class I/classII large" evidence="6">
    <location>
        <begin position="111"/>
        <end position="240"/>
    </location>
</feature>
<dbReference type="InterPro" id="IPR004839">
    <property type="entry name" value="Aminotransferase_I/II_large"/>
</dbReference>
<dbReference type="GO" id="GO:0008483">
    <property type="term" value="F:transaminase activity"/>
    <property type="evidence" value="ECO:0007669"/>
    <property type="project" value="UniProtKB-KW"/>
</dbReference>
<dbReference type="EMBL" id="CAJNOK010001261">
    <property type="protein sequence ID" value="CAF0802135.1"/>
    <property type="molecule type" value="Genomic_DNA"/>
</dbReference>
<comment type="cofactor">
    <cofactor evidence="1">
        <name>pyridoxal 5'-phosphate</name>
        <dbReference type="ChEBI" id="CHEBI:597326"/>
    </cofactor>
</comment>
<dbReference type="PANTHER" id="PTHR46383">
    <property type="entry name" value="ASPARTATE AMINOTRANSFERASE"/>
    <property type="match status" value="1"/>
</dbReference>